<dbReference type="Gene3D" id="3.30.200.20">
    <property type="entry name" value="Phosphorylase Kinase, domain 1"/>
    <property type="match status" value="1"/>
</dbReference>
<dbReference type="GO" id="GO:0004672">
    <property type="term" value="F:protein kinase activity"/>
    <property type="evidence" value="ECO:0007669"/>
    <property type="project" value="InterPro"/>
</dbReference>
<dbReference type="GO" id="GO:0005524">
    <property type="term" value="F:ATP binding"/>
    <property type="evidence" value="ECO:0007669"/>
    <property type="project" value="InterPro"/>
</dbReference>
<dbReference type="InterPro" id="IPR000719">
    <property type="entry name" value="Prot_kinase_dom"/>
</dbReference>
<keyword evidence="1" id="KW-0472">Membrane</keyword>
<keyword evidence="1" id="KW-0812">Transmembrane</keyword>
<dbReference type="Pfam" id="PF00069">
    <property type="entry name" value="Pkinase"/>
    <property type="match status" value="1"/>
</dbReference>
<evidence type="ECO:0000313" key="4">
    <source>
        <dbReference type="Proteomes" id="UP000297149"/>
    </source>
</evidence>
<name>A0A4P7W1K4_9BACT</name>
<evidence type="ECO:0000313" key="3">
    <source>
        <dbReference type="EMBL" id="QCD41642.1"/>
    </source>
</evidence>
<dbReference type="SMART" id="SM00220">
    <property type="entry name" value="S_TKc"/>
    <property type="match status" value="1"/>
</dbReference>
<dbReference type="PROSITE" id="PS50011">
    <property type="entry name" value="PROTEIN_KINASE_DOM"/>
    <property type="match status" value="1"/>
</dbReference>
<sequence length="289" mass="33280">MDRLFFGSASSSKNYHQIMDTTPSNPPVYGSTEKWTEIEHLPEWDEEFYHVYTAKKFGKWLMLKTLRPELKGVPEYEQMIEKEFEVRYNLAHPHIIMINDFEEVPGLGMCIITDDVYGDSLEKLIREGKVTEAHLDKLQHQLLDALDYIQANHLEHHPLSTSRIIFTENVGNLKLIDVGFDQKTHITPKDASEDIRNYGEVLAATLAAIPGQHQRLRKVAERCMNPDPAKRYHDVNELRLALADRKQNNIYIAIIAFLVAMIALLLWLNSPYRPAPLQETANTQIESTD</sequence>
<keyword evidence="1" id="KW-1133">Transmembrane helix</keyword>
<dbReference type="EMBL" id="CP039396">
    <property type="protein sequence ID" value="QCD41642.1"/>
    <property type="molecule type" value="Genomic_DNA"/>
</dbReference>
<dbReference type="SUPFAM" id="SSF56112">
    <property type="entry name" value="Protein kinase-like (PK-like)"/>
    <property type="match status" value="1"/>
</dbReference>
<dbReference type="Gene3D" id="1.10.510.10">
    <property type="entry name" value="Transferase(Phosphotransferase) domain 1"/>
    <property type="match status" value="1"/>
</dbReference>
<dbReference type="Proteomes" id="UP000297149">
    <property type="component" value="Chromosome"/>
</dbReference>
<gene>
    <name evidence="3" type="ORF">E7747_04695</name>
</gene>
<proteinExistence type="predicted"/>
<reference evidence="4" key="1">
    <citation type="submission" date="2019-02" db="EMBL/GenBank/DDBJ databases">
        <title>Isolation and identification of novel species under the genus Muribaculum.</title>
        <authorList>
            <person name="Miyake S."/>
            <person name="Ding Y."/>
            <person name="Low A."/>
            <person name="Soh M."/>
            <person name="Seedorf H."/>
        </authorList>
    </citation>
    <scope>NUCLEOTIDE SEQUENCE [LARGE SCALE GENOMIC DNA]</scope>
    <source>
        <strain evidence="4">H5</strain>
    </source>
</reference>
<dbReference type="InterPro" id="IPR011009">
    <property type="entry name" value="Kinase-like_dom_sf"/>
</dbReference>
<accession>A0A4P7W1K4</accession>
<dbReference type="KEGG" id="ddb:E7747_04695"/>
<feature type="domain" description="Protein kinase" evidence="2">
    <location>
        <begin position="1"/>
        <end position="289"/>
    </location>
</feature>
<dbReference type="AlphaFoldDB" id="A0A4P7W1K4"/>
<protein>
    <recommendedName>
        <fullName evidence="2">Protein kinase domain-containing protein</fullName>
    </recommendedName>
</protein>
<keyword evidence="4" id="KW-1185">Reference proteome</keyword>
<organism evidence="3 4">
    <name type="scientific">Duncaniella dubosii</name>
    <dbReference type="NCBI Taxonomy" id="2518971"/>
    <lineage>
        <taxon>Bacteria</taxon>
        <taxon>Pseudomonadati</taxon>
        <taxon>Bacteroidota</taxon>
        <taxon>Bacteroidia</taxon>
        <taxon>Bacteroidales</taxon>
        <taxon>Muribaculaceae</taxon>
        <taxon>Duncaniella</taxon>
    </lineage>
</organism>
<feature type="transmembrane region" description="Helical" evidence="1">
    <location>
        <begin position="249"/>
        <end position="268"/>
    </location>
</feature>
<dbReference type="PANTHER" id="PTHR24362">
    <property type="entry name" value="SERINE/THREONINE-PROTEIN KINASE NEK"/>
    <property type="match status" value="1"/>
</dbReference>
<dbReference type="PANTHER" id="PTHR24362:SF309">
    <property type="entry name" value="PROTEIN KINASE DOMAIN-CONTAINING PROTEIN"/>
    <property type="match status" value="1"/>
</dbReference>
<evidence type="ECO:0000256" key="1">
    <source>
        <dbReference type="SAM" id="Phobius"/>
    </source>
</evidence>
<evidence type="ECO:0000259" key="2">
    <source>
        <dbReference type="PROSITE" id="PS50011"/>
    </source>
</evidence>